<dbReference type="OrthoDB" id="878213at2"/>
<dbReference type="AlphaFoldDB" id="A0A1I6NRH5"/>
<dbReference type="EMBL" id="FOZP01000001">
    <property type="protein sequence ID" value="SFS30503.1"/>
    <property type="molecule type" value="Genomic_DNA"/>
</dbReference>
<keyword evidence="2" id="KW-1185">Reference proteome</keyword>
<dbReference type="RefSeq" id="WP_090222097.1">
    <property type="nucleotide sequence ID" value="NZ_FOZP01000001.1"/>
</dbReference>
<organism evidence="1 2">
    <name type="scientific">Lutibacter maritimus</name>
    <dbReference type="NCBI Taxonomy" id="593133"/>
    <lineage>
        <taxon>Bacteria</taxon>
        <taxon>Pseudomonadati</taxon>
        <taxon>Bacteroidota</taxon>
        <taxon>Flavobacteriia</taxon>
        <taxon>Flavobacteriales</taxon>
        <taxon>Flavobacteriaceae</taxon>
        <taxon>Lutibacter</taxon>
    </lineage>
</organism>
<reference evidence="2" key="1">
    <citation type="submission" date="2016-10" db="EMBL/GenBank/DDBJ databases">
        <authorList>
            <person name="Varghese N."/>
            <person name="Submissions S."/>
        </authorList>
    </citation>
    <scope>NUCLEOTIDE SEQUENCE [LARGE SCALE GENOMIC DNA]</scope>
    <source>
        <strain evidence="2">DSM 24450</strain>
    </source>
</reference>
<dbReference type="STRING" id="593133.SAMN04488006_0445"/>
<proteinExistence type="predicted"/>
<dbReference type="Proteomes" id="UP000199312">
    <property type="component" value="Unassembled WGS sequence"/>
</dbReference>
<sequence length="211" mass="24122">MIESTITIKSGKVLSQMFLQYSFEEKKEACTETVTKKSDLPIHDDCQQAYVNLIPHLILLCEQELVNETIEKAINNGIDDIEEDTSYFKDYRVSEFKITGSANSEGVVISGKRYLTSGKSIVLSTPFIRWDDEDYKFISEFTEAVEALREEVYQYYNGKHAPMPKQESFDFGEDNMDEPLNKPFMKIAGDFKKIMEENDITISVSAASNDE</sequence>
<accession>A0A1I6NRH5</accession>
<protein>
    <submittedName>
        <fullName evidence="1">Uncharacterized protein</fullName>
    </submittedName>
</protein>
<evidence type="ECO:0000313" key="1">
    <source>
        <dbReference type="EMBL" id="SFS30503.1"/>
    </source>
</evidence>
<name>A0A1I6NRH5_9FLAO</name>
<evidence type="ECO:0000313" key="2">
    <source>
        <dbReference type="Proteomes" id="UP000199312"/>
    </source>
</evidence>
<gene>
    <name evidence="1" type="ORF">SAMN04488006_0445</name>
</gene>